<evidence type="ECO:0000313" key="2">
    <source>
        <dbReference type="Proteomes" id="UP000007797"/>
    </source>
</evidence>
<protein>
    <submittedName>
        <fullName evidence="1">Uncharacterized protein</fullName>
    </submittedName>
</protein>
<name>F4Q6D6_CACFS</name>
<dbReference type="EMBL" id="GL883023">
    <property type="protein sequence ID" value="EGG16446.1"/>
    <property type="molecule type" value="Genomic_DNA"/>
</dbReference>
<evidence type="ECO:0000313" key="1">
    <source>
        <dbReference type="EMBL" id="EGG16446.1"/>
    </source>
</evidence>
<dbReference type="Proteomes" id="UP000007797">
    <property type="component" value="Unassembled WGS sequence"/>
</dbReference>
<reference evidence="2" key="1">
    <citation type="journal article" date="2011" name="Genome Res.">
        <title>Phylogeny-wide analysis of social amoeba genomes highlights ancient origins for complex intercellular communication.</title>
        <authorList>
            <person name="Heidel A.J."/>
            <person name="Lawal H.M."/>
            <person name="Felder M."/>
            <person name="Schilde C."/>
            <person name="Helps N.R."/>
            <person name="Tunggal B."/>
            <person name="Rivero F."/>
            <person name="John U."/>
            <person name="Schleicher M."/>
            <person name="Eichinger L."/>
            <person name="Platzer M."/>
            <person name="Noegel A.A."/>
            <person name="Schaap P."/>
            <person name="Gloeckner G."/>
        </authorList>
    </citation>
    <scope>NUCLEOTIDE SEQUENCE [LARGE SCALE GENOMIC DNA]</scope>
    <source>
        <strain evidence="2">SH3</strain>
    </source>
</reference>
<organism evidence="1 2">
    <name type="scientific">Cavenderia fasciculata</name>
    <name type="common">Slime mold</name>
    <name type="synonym">Dictyostelium fasciculatum</name>
    <dbReference type="NCBI Taxonomy" id="261658"/>
    <lineage>
        <taxon>Eukaryota</taxon>
        <taxon>Amoebozoa</taxon>
        <taxon>Evosea</taxon>
        <taxon>Eumycetozoa</taxon>
        <taxon>Dictyostelia</taxon>
        <taxon>Acytosteliales</taxon>
        <taxon>Cavenderiaceae</taxon>
        <taxon>Cavenderia</taxon>
    </lineage>
</organism>
<accession>F4Q6D6</accession>
<dbReference type="RefSeq" id="XP_004354846.1">
    <property type="nucleotide sequence ID" value="XM_004354794.1"/>
</dbReference>
<proteinExistence type="predicted"/>
<dbReference type="GeneID" id="14868494"/>
<gene>
    <name evidence="1" type="ORF">DFA_08984</name>
</gene>
<dbReference type="AlphaFoldDB" id="F4Q6D6"/>
<sequence>MSEPTNPIDAPAPLVPLKLKHKLHVGELLVSNDPLHNRLVSVGGHFTAILQEDGNGQLVVKDSLNVQLYQSKNRTLPNVNHTH</sequence>
<keyword evidence="2" id="KW-1185">Reference proteome</keyword>
<dbReference type="KEGG" id="dfa:DFA_08984"/>